<evidence type="ECO:0000313" key="3">
    <source>
        <dbReference type="Proteomes" id="UP000214344"/>
    </source>
</evidence>
<name>A0EZ04_9ABAC</name>
<evidence type="ECO:0000313" key="1">
    <source>
        <dbReference type="EMBL" id="ABI35784.1"/>
    </source>
</evidence>
<evidence type="ECO:0000313" key="2">
    <source>
        <dbReference type="EMBL" id="QWV59632.1"/>
    </source>
</evidence>
<dbReference type="KEGG" id="vg:5176531"/>
<dbReference type="GO" id="GO:0019028">
    <property type="term" value="C:viral capsid"/>
    <property type="evidence" value="ECO:0007669"/>
    <property type="project" value="InterPro"/>
</dbReference>
<dbReference type="OrthoDB" id="18599at10239"/>
<reference evidence="2" key="4">
    <citation type="submission" date="2021-06" db="EMBL/GenBank/DDBJ databases">
        <authorList>
            <person name="Xiao Q."/>
            <person name="Zhang X.X."/>
            <person name="Tang M.J."/>
        </authorList>
    </citation>
    <scope>NUCLEOTIDE SEQUENCE</scope>
    <source>
        <strain evidence="2">QF4</strain>
    </source>
</reference>
<dbReference type="Proteomes" id="UP000214344">
    <property type="component" value="Segment"/>
</dbReference>
<gene>
    <name evidence="2" type="ORF">QF4000046</name>
</gene>
<reference evidence="1" key="2">
    <citation type="submission" date="2006-07" db="EMBL/GenBank/DDBJ databases">
        <authorList>
            <person name="Zhang C.-X."/>
            <person name="Yang Z.-N."/>
            <person name="Ma X.-C."/>
            <person name="Xiao Q."/>
        </authorList>
    </citation>
    <scope>NUCLEOTIDE SEQUENCE</scope>
    <source>
        <strain evidence="1">A1</strain>
    </source>
</reference>
<dbReference type="EMBL" id="MZ394738">
    <property type="protein sequence ID" value="QWV59632.1"/>
    <property type="molecule type" value="Genomic_DNA"/>
</dbReference>
<dbReference type="Pfam" id="PF05073">
    <property type="entry name" value="Baculo_p24"/>
    <property type="match status" value="1"/>
</dbReference>
<reference evidence="1 3" key="3">
    <citation type="journal article" date="2007" name="Virology">
        <title>Genome sequence and organization of a nucleopolyhedrovirus that infects the tea looper caterpillar, Ectropis obliqua.</title>
        <authorList>
            <person name="Ma X.C."/>
            <person name="Shang J.Y."/>
            <person name="Yang Z.N."/>
            <person name="Bao Y.Y."/>
            <person name="Xiao Q."/>
            <person name="Zhang C.X."/>
        </authorList>
    </citation>
    <scope>NUCLEOTIDE SEQUENCE [LARGE SCALE GENOMIC DNA]</scope>
    <source>
        <strain evidence="1 3">A1</strain>
    </source>
</reference>
<accession>A0EZ04</accession>
<dbReference type="RefSeq" id="YP_874294.1">
    <property type="nucleotide sequence ID" value="NC_008586.1"/>
</dbReference>
<sequence length="260" mass="29199">MSSVSMSNTATNLNDNNAVANAALQFKYDDDTLEVVIIDNGENDCDGYVELSAAAKLLTPIATIRGFNKAVMWTNVLPSHKLIRNNKNYIHVFALCKYLAMYNLNNSRHPPEYYVLKRLVNDLLMGVQSQMVDPINDIKTQLCTLQECFTNQNYNVINNKNDNGNIIDTNNSGSGVVGGINDIYLPTTQTLSASNNNNLTWIDSMRDIVRNENNTLYSNLASLIESVKHLQIDFTNKLSFSNDTMLDNFKSLKDIVVRKK</sequence>
<reference evidence="1 3" key="1">
    <citation type="journal article" date="2006" name="J. Microbiol.">
        <title>Morphological, phylogenetic and biological characteristics of Ectropis obliqua single-nucleocapsid nucleopolyhedrovirus.</title>
        <authorList>
            <person name="Ma X.C."/>
            <person name="Xu H.J."/>
            <person name="Tang M.J."/>
            <person name="Xiao Q."/>
            <person name="Hong J."/>
            <person name="Zhang C.X."/>
        </authorList>
    </citation>
    <scope>NUCLEOTIDE SEQUENCE [LARGE SCALE GENOMIC DNA]</scope>
    <source>
        <strain evidence="1 3">A1</strain>
    </source>
</reference>
<dbReference type="InterPro" id="IPR007765">
    <property type="entry name" value="Baculo_p24"/>
</dbReference>
<proteinExistence type="predicted"/>
<keyword evidence="3" id="KW-1185">Reference proteome</keyword>
<protein>
    <submittedName>
        <fullName evidence="1">p24</fullName>
    </submittedName>
</protein>
<organism evidence="1 3">
    <name type="scientific">Ectropis obliqua nucleopolyhedrovirus</name>
    <dbReference type="NCBI Taxonomy" id="59376"/>
    <lineage>
        <taxon>Viruses</taxon>
        <taxon>Viruses incertae sedis</taxon>
        <taxon>Naldaviricetes</taxon>
        <taxon>Lefavirales</taxon>
        <taxon>Baculoviridae</taxon>
        <taxon>Alphabaculovirus</taxon>
        <taxon>Alphabaculovirus ecobliquae</taxon>
    </lineage>
</organism>
<dbReference type="EMBL" id="DQ837165">
    <property type="protein sequence ID" value="ABI35784.1"/>
    <property type="molecule type" value="Genomic_DNA"/>
</dbReference>